<feature type="active site" evidence="6">
    <location>
        <position position="272"/>
    </location>
</feature>
<evidence type="ECO:0000256" key="6">
    <source>
        <dbReference type="PIRSR" id="PIRSR016020-1"/>
    </source>
</evidence>
<dbReference type="EMBL" id="JWZX01002618">
    <property type="protein sequence ID" value="KOO28119.1"/>
    <property type="molecule type" value="Genomic_DNA"/>
</dbReference>
<dbReference type="GO" id="GO:0005975">
    <property type="term" value="P:carbohydrate metabolic process"/>
    <property type="evidence" value="ECO:0007669"/>
    <property type="project" value="InterPro"/>
</dbReference>
<dbReference type="Gene3D" id="2.70.98.10">
    <property type="match status" value="1"/>
</dbReference>
<dbReference type="InterPro" id="IPR011013">
    <property type="entry name" value="Gal_mutarotase_sf_dom"/>
</dbReference>
<dbReference type="InterPro" id="IPR025532">
    <property type="entry name" value="G6P_1-epimerase"/>
</dbReference>
<dbReference type="PANTHER" id="PTHR11122">
    <property type="entry name" value="APOSPORY-ASSOCIATED PROTEIN C-RELATED"/>
    <property type="match status" value="1"/>
</dbReference>
<dbReference type="Pfam" id="PF01263">
    <property type="entry name" value="Aldose_epim"/>
    <property type="match status" value="1"/>
</dbReference>
<keyword evidence="8" id="KW-1185">Reference proteome</keyword>
<reference evidence="8" key="1">
    <citation type="journal article" date="2015" name="PLoS Genet.">
        <title>Genome Sequence and Transcriptome Analyses of Chrysochromulina tobin: Metabolic Tools for Enhanced Algal Fitness in the Prominent Order Prymnesiales (Haptophyceae).</title>
        <authorList>
            <person name="Hovde B.T."/>
            <person name="Deodato C.R."/>
            <person name="Hunsperger H.M."/>
            <person name="Ryken S.A."/>
            <person name="Yost W."/>
            <person name="Jha R.K."/>
            <person name="Patterson J."/>
            <person name="Monnat R.J. Jr."/>
            <person name="Barlow S.B."/>
            <person name="Starkenburg S.R."/>
            <person name="Cattolico R.A."/>
        </authorList>
    </citation>
    <scope>NUCLEOTIDE SEQUENCE</scope>
    <source>
        <strain evidence="8">CCMP291</strain>
    </source>
</reference>
<feature type="active site" evidence="6">
    <location>
        <position position="168"/>
    </location>
</feature>
<dbReference type="OrthoDB" id="10257259at2759"/>
<accession>A0A0M0JNG1</accession>
<comment type="similarity">
    <text evidence="2 5">Belongs to the glucose-6-phosphate 1-epimerase family.</text>
</comment>
<evidence type="ECO:0000256" key="1">
    <source>
        <dbReference type="ARBA" id="ARBA00001096"/>
    </source>
</evidence>
<dbReference type="InterPro" id="IPR008183">
    <property type="entry name" value="Aldose_1/G6P_1-epimerase"/>
</dbReference>
<gene>
    <name evidence="7" type="ORF">Ctob_002727</name>
</gene>
<dbReference type="Proteomes" id="UP000037460">
    <property type="component" value="Unassembled WGS sequence"/>
</dbReference>
<dbReference type="EC" id="5.1.3.15" evidence="3 5"/>
<comment type="catalytic activity">
    <reaction evidence="1">
        <text>alpha-D-glucose 6-phosphate = beta-D-glucose 6-phosphate</text>
        <dbReference type="Rhea" id="RHEA:16249"/>
        <dbReference type="ChEBI" id="CHEBI:58225"/>
        <dbReference type="ChEBI" id="CHEBI:58247"/>
        <dbReference type="EC" id="5.1.3.15"/>
    </reaction>
</comment>
<keyword evidence="4 5" id="KW-0413">Isomerase</keyword>
<dbReference type="SUPFAM" id="SSF74650">
    <property type="entry name" value="Galactose mutarotase-like"/>
    <property type="match status" value="1"/>
</dbReference>
<protein>
    <recommendedName>
        <fullName evidence="3 5">glucose-6-phosphate 1-epimerase</fullName>
        <ecNumber evidence="3 5">5.1.3.15</ecNumber>
    </recommendedName>
</protein>
<evidence type="ECO:0000256" key="4">
    <source>
        <dbReference type="ARBA" id="ARBA00023235"/>
    </source>
</evidence>
<dbReference type="PANTHER" id="PTHR11122:SF13">
    <property type="entry name" value="GLUCOSE-6-PHOSPHATE 1-EPIMERASE"/>
    <property type="match status" value="1"/>
</dbReference>
<sequence length="304" mass="32080">MAATEANGTPLAGNINVALGRNDLPTATLLHPASGASCEVILTGAHVTSWKTADGVERLFVSSASKFGDGAAIRGGIPVCWPQFSGRGSLPKHGFVRTSSEWEIAEMVSDEGATKLVLFLKDSEATRAVWPHAFELRYAITLTGEALSTAMELTNTGAEPLTFASALHTYFAVPDVTTVKVLGLGGLKYEDNTAGGSVAIEEAEEVAIAGEVDRVYLEAPEVVQLAMPGYAELTLRKTAAFPDLVMWNLGKAKAPTMADLGDGEWQHYLCLEAGAVSKPVSLEPGATWSAAQTFQITPQCTPIE</sequence>
<dbReference type="GO" id="GO:0005737">
    <property type="term" value="C:cytoplasm"/>
    <property type="evidence" value="ECO:0007669"/>
    <property type="project" value="TreeGrafter"/>
</dbReference>
<evidence type="ECO:0000313" key="7">
    <source>
        <dbReference type="EMBL" id="KOO28119.1"/>
    </source>
</evidence>
<evidence type="ECO:0000256" key="2">
    <source>
        <dbReference type="ARBA" id="ARBA00005866"/>
    </source>
</evidence>
<dbReference type="GO" id="GO:0047938">
    <property type="term" value="F:glucose-6-phosphate 1-epimerase activity"/>
    <property type="evidence" value="ECO:0007669"/>
    <property type="project" value="UniProtKB-UniRule"/>
</dbReference>
<dbReference type="CDD" id="cd09020">
    <property type="entry name" value="D-hex-6-P-epi_like"/>
    <property type="match status" value="1"/>
</dbReference>
<evidence type="ECO:0000313" key="8">
    <source>
        <dbReference type="Proteomes" id="UP000037460"/>
    </source>
</evidence>
<dbReference type="PIRSF" id="PIRSF016020">
    <property type="entry name" value="PHexose_mutarotase"/>
    <property type="match status" value="1"/>
</dbReference>
<proteinExistence type="inferred from homology"/>
<name>A0A0M0JNG1_9EUKA</name>
<dbReference type="AlphaFoldDB" id="A0A0M0JNG1"/>
<evidence type="ECO:0000256" key="3">
    <source>
        <dbReference type="ARBA" id="ARBA00012083"/>
    </source>
</evidence>
<dbReference type="InterPro" id="IPR014718">
    <property type="entry name" value="GH-type_carb-bd"/>
</dbReference>
<organism evidence="7 8">
    <name type="scientific">Chrysochromulina tobinii</name>
    <dbReference type="NCBI Taxonomy" id="1460289"/>
    <lineage>
        <taxon>Eukaryota</taxon>
        <taxon>Haptista</taxon>
        <taxon>Haptophyta</taxon>
        <taxon>Prymnesiophyceae</taxon>
        <taxon>Prymnesiales</taxon>
        <taxon>Chrysochromulinaceae</taxon>
        <taxon>Chrysochromulina</taxon>
    </lineage>
</organism>
<dbReference type="GO" id="GO:0030246">
    <property type="term" value="F:carbohydrate binding"/>
    <property type="evidence" value="ECO:0007669"/>
    <property type="project" value="UniProtKB-UniRule"/>
</dbReference>
<evidence type="ECO:0000256" key="5">
    <source>
        <dbReference type="PIRNR" id="PIRNR016020"/>
    </source>
</evidence>
<comment type="caution">
    <text evidence="7">The sequence shown here is derived from an EMBL/GenBank/DDBJ whole genome shotgun (WGS) entry which is preliminary data.</text>
</comment>